<evidence type="ECO:0000313" key="3">
    <source>
        <dbReference type="Proteomes" id="UP001359485"/>
    </source>
</evidence>
<protein>
    <submittedName>
        <fullName evidence="2">Uncharacterized protein</fullName>
    </submittedName>
</protein>
<proteinExistence type="predicted"/>
<feature type="non-terminal residue" evidence="2">
    <location>
        <position position="1"/>
    </location>
</feature>
<evidence type="ECO:0000313" key="2">
    <source>
        <dbReference type="EMBL" id="KAK6642322.1"/>
    </source>
</evidence>
<name>A0ABR1BG56_POLSC</name>
<evidence type="ECO:0000256" key="1">
    <source>
        <dbReference type="SAM" id="MobiDB-lite"/>
    </source>
</evidence>
<accession>A0ABR1BG56</accession>
<gene>
    <name evidence="2" type="ORF">RUM44_014045</name>
</gene>
<dbReference type="Proteomes" id="UP001359485">
    <property type="component" value="Unassembled WGS sequence"/>
</dbReference>
<organism evidence="2 3">
    <name type="scientific">Polyplax serrata</name>
    <name type="common">Common mouse louse</name>
    <dbReference type="NCBI Taxonomy" id="468196"/>
    <lineage>
        <taxon>Eukaryota</taxon>
        <taxon>Metazoa</taxon>
        <taxon>Ecdysozoa</taxon>
        <taxon>Arthropoda</taxon>
        <taxon>Hexapoda</taxon>
        <taxon>Insecta</taxon>
        <taxon>Pterygota</taxon>
        <taxon>Neoptera</taxon>
        <taxon>Paraneoptera</taxon>
        <taxon>Psocodea</taxon>
        <taxon>Troctomorpha</taxon>
        <taxon>Phthiraptera</taxon>
        <taxon>Anoplura</taxon>
        <taxon>Polyplacidae</taxon>
        <taxon>Polyplax</taxon>
    </lineage>
</organism>
<feature type="region of interest" description="Disordered" evidence="1">
    <location>
        <begin position="187"/>
        <end position="341"/>
    </location>
</feature>
<comment type="caution">
    <text evidence="2">The sequence shown here is derived from an EMBL/GenBank/DDBJ whole genome shotgun (WGS) entry which is preliminary data.</text>
</comment>
<keyword evidence="3" id="KW-1185">Reference proteome</keyword>
<reference evidence="2 3" key="1">
    <citation type="submission" date="2023-09" db="EMBL/GenBank/DDBJ databases">
        <title>Genomes of two closely related lineages of the louse Polyplax serrata with different host specificities.</title>
        <authorList>
            <person name="Martinu J."/>
            <person name="Tarabai H."/>
            <person name="Stefka J."/>
            <person name="Hypsa V."/>
        </authorList>
    </citation>
    <scope>NUCLEOTIDE SEQUENCE [LARGE SCALE GENOMIC DNA]</scope>
    <source>
        <strain evidence="2">98ZLc_SE</strain>
    </source>
</reference>
<feature type="region of interest" description="Disordered" evidence="1">
    <location>
        <begin position="1"/>
        <end position="21"/>
    </location>
</feature>
<sequence length="399" mass="43292">NALSEEELARRAKRQKRVRDSEEVAAEKDLQGLVAKVKPDACETATVEELRTMIESSALIIKKVARSSKNLKGTFVKSLKYAASVSAVAAKALARRMDPRPTVDDHVRKQLEECRAVCLIYKAEMEELRGFKARYEELASKVSGHSCSCSCSNSGTSADPTADIDLLVDKLAVRFQQMGYFAWESATPKAVQEERTTTAENSGAKIPQEKSGQNKTPKEASRAKKSSGEASREKKTKKEESKGKKPLKEASRARKPSKEDSATNKSREVKRRTTTTSASKPGKATPAADSAPKQTSTTPWTEVVKRGKKIAQKAANDGKVTSAGKASKPAAHKKPESRRATIKLATAEGAVSYRDALMTVQRSIDLKSMGLNAVGLRRSTLGEVVIRVSGAGKEEKAKK</sequence>
<feature type="compositionally biased region" description="Basic and acidic residues" evidence="1">
    <location>
        <begin position="216"/>
        <end position="267"/>
    </location>
</feature>
<dbReference type="EMBL" id="JAWJWF010000001">
    <property type="protein sequence ID" value="KAK6642322.1"/>
    <property type="molecule type" value="Genomic_DNA"/>
</dbReference>